<accession>A0AAE1UBS8</accession>
<feature type="transmembrane region" description="Helical" evidence="1">
    <location>
        <begin position="250"/>
        <end position="271"/>
    </location>
</feature>
<evidence type="ECO:0000313" key="2">
    <source>
        <dbReference type="EMBL" id="KAK4314931.1"/>
    </source>
</evidence>
<keyword evidence="1" id="KW-0812">Transmembrane</keyword>
<reference evidence="2" key="1">
    <citation type="submission" date="2023-11" db="EMBL/GenBank/DDBJ databases">
        <title>Genome assemblies of two species of porcelain crab, Petrolisthes cinctipes and Petrolisthes manimaculis (Anomura: Porcellanidae).</title>
        <authorList>
            <person name="Angst P."/>
        </authorList>
    </citation>
    <scope>NUCLEOTIDE SEQUENCE</scope>
    <source>
        <strain evidence="2">PB745_02</strain>
        <tissue evidence="2">Gill</tissue>
    </source>
</reference>
<dbReference type="Proteomes" id="UP001292094">
    <property type="component" value="Unassembled WGS sequence"/>
</dbReference>
<feature type="transmembrane region" description="Helical" evidence="1">
    <location>
        <begin position="44"/>
        <end position="65"/>
    </location>
</feature>
<dbReference type="AlphaFoldDB" id="A0AAE1UBS8"/>
<feature type="transmembrane region" description="Helical" evidence="1">
    <location>
        <begin position="12"/>
        <end position="32"/>
    </location>
</feature>
<dbReference type="EMBL" id="JAWZYT010001168">
    <property type="protein sequence ID" value="KAK4314931.1"/>
    <property type="molecule type" value="Genomic_DNA"/>
</dbReference>
<feature type="transmembrane region" description="Helical" evidence="1">
    <location>
        <begin position="170"/>
        <end position="196"/>
    </location>
</feature>
<keyword evidence="1" id="KW-0472">Membrane</keyword>
<evidence type="ECO:0008006" key="4">
    <source>
        <dbReference type="Google" id="ProtNLM"/>
    </source>
</evidence>
<evidence type="ECO:0000313" key="3">
    <source>
        <dbReference type="Proteomes" id="UP001292094"/>
    </source>
</evidence>
<protein>
    <recommendedName>
        <fullName evidence="4">Gustatory receptor</fullName>
    </recommendedName>
</protein>
<organism evidence="2 3">
    <name type="scientific">Petrolisthes manimaculis</name>
    <dbReference type="NCBI Taxonomy" id="1843537"/>
    <lineage>
        <taxon>Eukaryota</taxon>
        <taxon>Metazoa</taxon>
        <taxon>Ecdysozoa</taxon>
        <taxon>Arthropoda</taxon>
        <taxon>Crustacea</taxon>
        <taxon>Multicrustacea</taxon>
        <taxon>Malacostraca</taxon>
        <taxon>Eumalacostraca</taxon>
        <taxon>Eucarida</taxon>
        <taxon>Decapoda</taxon>
        <taxon>Pleocyemata</taxon>
        <taxon>Anomura</taxon>
        <taxon>Galatheoidea</taxon>
        <taxon>Porcellanidae</taxon>
        <taxon>Petrolisthes</taxon>
    </lineage>
</organism>
<evidence type="ECO:0000256" key="1">
    <source>
        <dbReference type="SAM" id="Phobius"/>
    </source>
</evidence>
<feature type="transmembrane region" description="Helical" evidence="1">
    <location>
        <begin position="208"/>
        <end position="229"/>
    </location>
</feature>
<sequence>MRLPPESTLGLIPWRALVVGLQVVGAFPYILGKGNQKPRFSIPLFLWSIFIHMFSLTGILMVVRFTSSYLSISAAVGSKAFFYSGCTTLVTFSLSPLALMINSKKLAYFLWDTDLIEKTTSVLSKHLAAQANVILQLNATETDDRDSATLISAFHALKNTGRKVEKRMGLLLACLFPLINIYLVPSIVGAVCSSYALLSPRVPNESPIPFFFVAYLVIFRLCRVGAHFVRQVREVVSELAGLQRFSVCGWYCLDYSTLLTIVSTVVTYLVIMGQVGDIPTTQIHSSTSVPASS</sequence>
<proteinExistence type="predicted"/>
<comment type="caution">
    <text evidence="2">The sequence shown here is derived from an EMBL/GenBank/DDBJ whole genome shotgun (WGS) entry which is preliminary data.</text>
</comment>
<feature type="transmembrane region" description="Helical" evidence="1">
    <location>
        <begin position="80"/>
        <end position="101"/>
    </location>
</feature>
<name>A0AAE1UBS8_9EUCA</name>
<keyword evidence="3" id="KW-1185">Reference proteome</keyword>
<keyword evidence="1" id="KW-1133">Transmembrane helix</keyword>
<gene>
    <name evidence="2" type="ORF">Pmani_013800</name>
</gene>